<name>A0ABX5GHX9_PHOLE</name>
<dbReference type="PANTHER" id="PTHR30093">
    <property type="entry name" value="GENERAL SECRETION PATHWAY PROTEIN G"/>
    <property type="match status" value="1"/>
</dbReference>
<comment type="similarity">
    <text evidence="1 4">Belongs to the N-Me-Phe pilin family.</text>
</comment>
<keyword evidence="5" id="KW-0472">Membrane</keyword>
<dbReference type="RefSeq" id="WP_045063158.1">
    <property type="nucleotide sequence ID" value="NZ_CP131601.1"/>
</dbReference>
<reference evidence="6 7" key="1">
    <citation type="submission" date="2018-01" db="EMBL/GenBank/DDBJ databases">
        <title>Whole genome sequencing of Histamine producing bacteria.</title>
        <authorList>
            <person name="Butler K."/>
        </authorList>
    </citation>
    <scope>NUCLEOTIDE SEQUENCE [LARGE SCALE GENOMIC DNA]</scope>
    <source>
        <strain evidence="6 7">ATCC 25521</strain>
    </source>
</reference>
<sequence length="136" mass="14322">MKKQQGFTLIELMIVVAIIGVLSAIAIPAYQDYVKRTEAASGLATVKGLITSYELFLQENGSTTAPTLVELGTTETANNLAKISVPDASSLLLTFQPNSALNGKIIRYTKATATSTAAPTWSCTHDTGVALKSCTP</sequence>
<dbReference type="PANTHER" id="PTHR30093:SF34">
    <property type="entry name" value="PREPILIN PEPTIDASE-DEPENDENT PROTEIN D"/>
    <property type="match status" value="1"/>
</dbReference>
<keyword evidence="5" id="KW-1133">Transmembrane helix</keyword>
<dbReference type="InterPro" id="IPR000983">
    <property type="entry name" value="Bac_GSPG_pilin"/>
</dbReference>
<dbReference type="Pfam" id="PF00114">
    <property type="entry name" value="Pilin"/>
    <property type="match status" value="1"/>
</dbReference>
<keyword evidence="7" id="KW-1185">Reference proteome</keyword>
<dbReference type="PROSITE" id="PS00409">
    <property type="entry name" value="PROKAR_NTER_METHYL"/>
    <property type="match status" value="1"/>
</dbReference>
<evidence type="ECO:0000256" key="5">
    <source>
        <dbReference type="SAM" id="Phobius"/>
    </source>
</evidence>
<dbReference type="Pfam" id="PF07963">
    <property type="entry name" value="N_methyl"/>
    <property type="match status" value="1"/>
</dbReference>
<dbReference type="EMBL" id="PYOI01000007">
    <property type="protein sequence ID" value="PSV84686.1"/>
    <property type="molecule type" value="Genomic_DNA"/>
</dbReference>
<feature type="transmembrane region" description="Helical" evidence="5">
    <location>
        <begin position="12"/>
        <end position="30"/>
    </location>
</feature>
<dbReference type="InterPro" id="IPR001082">
    <property type="entry name" value="Pilin"/>
</dbReference>
<organism evidence="6 7">
    <name type="scientific">Photobacterium leiognathi</name>
    <dbReference type="NCBI Taxonomy" id="553611"/>
    <lineage>
        <taxon>Bacteria</taxon>
        <taxon>Pseudomonadati</taxon>
        <taxon>Pseudomonadota</taxon>
        <taxon>Gammaproteobacteria</taxon>
        <taxon>Vibrionales</taxon>
        <taxon>Vibrionaceae</taxon>
        <taxon>Photobacterium</taxon>
    </lineage>
</organism>
<dbReference type="InterPro" id="IPR012902">
    <property type="entry name" value="N_methyl_site"/>
</dbReference>
<gene>
    <name evidence="6" type="ORF">CTM94_07045</name>
</gene>
<dbReference type="PRINTS" id="PR00813">
    <property type="entry name" value="BCTERIALGSPG"/>
</dbReference>
<dbReference type="InterPro" id="IPR045584">
    <property type="entry name" value="Pilin-like"/>
</dbReference>
<evidence type="ECO:0000256" key="1">
    <source>
        <dbReference type="ARBA" id="ARBA00005233"/>
    </source>
</evidence>
<dbReference type="Gene3D" id="3.30.700.10">
    <property type="entry name" value="Glycoprotein, Type 4 Pilin"/>
    <property type="match status" value="1"/>
</dbReference>
<evidence type="ECO:0000256" key="2">
    <source>
        <dbReference type="ARBA" id="ARBA00011156"/>
    </source>
</evidence>
<dbReference type="SUPFAM" id="SSF54523">
    <property type="entry name" value="Pili subunits"/>
    <property type="match status" value="1"/>
</dbReference>
<dbReference type="NCBIfam" id="TIGR02532">
    <property type="entry name" value="IV_pilin_GFxxxE"/>
    <property type="match status" value="1"/>
</dbReference>
<evidence type="ECO:0000256" key="3">
    <source>
        <dbReference type="ARBA" id="ARBA00022481"/>
    </source>
</evidence>
<protein>
    <submittedName>
        <fullName evidence="6">Prepilin-type cleavage/methylation domain-containing protein</fullName>
    </submittedName>
</protein>
<dbReference type="Proteomes" id="UP000241566">
    <property type="component" value="Unassembled WGS sequence"/>
</dbReference>
<evidence type="ECO:0000313" key="7">
    <source>
        <dbReference type="Proteomes" id="UP000241566"/>
    </source>
</evidence>
<keyword evidence="4" id="KW-0281">Fimbrium</keyword>
<evidence type="ECO:0000256" key="4">
    <source>
        <dbReference type="RuleBase" id="RU000389"/>
    </source>
</evidence>
<comment type="subunit">
    <text evidence="2">The pili are polar flexible filaments of about 5.4 nanometers diameter and 2.5 micrometers average length; they consist of only a single polypeptide chain arranged in a helical configuration of five subunits per turn in the assembled pilus.</text>
</comment>
<proteinExistence type="inferred from homology"/>
<comment type="caution">
    <text evidence="6">The sequence shown here is derived from an EMBL/GenBank/DDBJ whole genome shotgun (WGS) entry which is preliminary data.</text>
</comment>
<evidence type="ECO:0000313" key="6">
    <source>
        <dbReference type="EMBL" id="PSV84686.1"/>
    </source>
</evidence>
<keyword evidence="3" id="KW-0488">Methylation</keyword>
<accession>A0ABX5GHX9</accession>
<keyword evidence="5" id="KW-0812">Transmembrane</keyword>